<dbReference type="SUPFAM" id="SSF54001">
    <property type="entry name" value="Cysteine proteinases"/>
    <property type="match status" value="1"/>
</dbReference>
<dbReference type="RefSeq" id="WP_103298498.1">
    <property type="nucleotide sequence ID" value="NZ_PPQT01000084.1"/>
</dbReference>
<dbReference type="GO" id="GO:0008745">
    <property type="term" value="F:N-acetylmuramoyl-L-alanine amidase activity"/>
    <property type="evidence" value="ECO:0007669"/>
    <property type="project" value="UniProtKB-EC"/>
</dbReference>
<evidence type="ECO:0000313" key="11">
    <source>
        <dbReference type="Proteomes" id="UP000297598"/>
    </source>
</evidence>
<dbReference type="GO" id="GO:0008932">
    <property type="term" value="F:lytic endotransglycosylase activity"/>
    <property type="evidence" value="ECO:0007669"/>
    <property type="project" value="TreeGrafter"/>
</dbReference>
<dbReference type="EMBL" id="UHDO01000001">
    <property type="protein sequence ID" value="SUM44954.1"/>
    <property type="molecule type" value="Genomic_DNA"/>
</dbReference>
<dbReference type="Gene3D" id="3.10.350.10">
    <property type="entry name" value="LysM domain"/>
    <property type="match status" value="2"/>
</dbReference>
<feature type="compositionally biased region" description="Low complexity" evidence="4">
    <location>
        <begin position="74"/>
        <end position="94"/>
    </location>
</feature>
<evidence type="ECO:0000256" key="3">
    <source>
        <dbReference type="ARBA" id="ARBA00023316"/>
    </source>
</evidence>
<dbReference type="Pfam" id="PF05257">
    <property type="entry name" value="CHAP"/>
    <property type="match status" value="1"/>
</dbReference>
<name>A0A380G1C1_9STAP</name>
<dbReference type="Pfam" id="PF01476">
    <property type="entry name" value="LysM"/>
    <property type="match status" value="2"/>
</dbReference>
<dbReference type="EC" id="3.5.1.28" evidence="8"/>
<evidence type="ECO:0000313" key="9">
    <source>
        <dbReference type="EMBL" id="TGE18747.1"/>
    </source>
</evidence>
<dbReference type="Proteomes" id="UP000297598">
    <property type="component" value="Unassembled WGS sequence"/>
</dbReference>
<dbReference type="EMBL" id="SRLS01000003">
    <property type="protein sequence ID" value="TGE18747.1"/>
    <property type="molecule type" value="Genomic_DNA"/>
</dbReference>
<keyword evidence="2 8" id="KW-0378">Hydrolase</keyword>
<gene>
    <name evidence="8" type="primary">ssaA</name>
    <name evidence="9" type="ORF">BJR09_02565</name>
    <name evidence="8" type="ORF">NCTC13830_02344</name>
</gene>
<dbReference type="GO" id="GO:0071555">
    <property type="term" value="P:cell wall organization"/>
    <property type="evidence" value="ECO:0007669"/>
    <property type="project" value="UniProtKB-KW"/>
</dbReference>
<accession>A0A380G1C1</accession>
<feature type="domain" description="LysM" evidence="7">
    <location>
        <begin position="94"/>
        <end position="137"/>
    </location>
</feature>
<feature type="domain" description="LysM" evidence="7">
    <location>
        <begin position="27"/>
        <end position="70"/>
    </location>
</feature>
<organism evidence="8 10">
    <name type="scientific">Staphylococcus petrasii</name>
    <dbReference type="NCBI Taxonomy" id="1276936"/>
    <lineage>
        <taxon>Bacteria</taxon>
        <taxon>Bacillati</taxon>
        <taxon>Bacillota</taxon>
        <taxon>Bacilli</taxon>
        <taxon>Bacillales</taxon>
        <taxon>Staphylococcaceae</taxon>
        <taxon>Staphylococcus</taxon>
    </lineage>
</organism>
<evidence type="ECO:0000259" key="6">
    <source>
        <dbReference type="PROSITE" id="PS50911"/>
    </source>
</evidence>
<proteinExistence type="predicted"/>
<dbReference type="PANTHER" id="PTHR33734">
    <property type="entry name" value="LYSM DOMAIN-CONTAINING GPI-ANCHORED PROTEIN 2"/>
    <property type="match status" value="1"/>
</dbReference>
<reference evidence="8 10" key="1">
    <citation type="submission" date="2018-06" db="EMBL/GenBank/DDBJ databases">
        <authorList>
            <consortium name="Pathogen Informatics"/>
            <person name="Doyle S."/>
        </authorList>
    </citation>
    <scope>NUCLEOTIDE SEQUENCE [LARGE SCALE GENOMIC DNA]</scope>
    <source>
        <strain evidence="8 10">NCTC13830</strain>
    </source>
</reference>
<dbReference type="SUPFAM" id="SSF54106">
    <property type="entry name" value="LysM domain"/>
    <property type="match status" value="2"/>
</dbReference>
<dbReference type="Gene3D" id="3.90.1720.10">
    <property type="entry name" value="endopeptidase domain like (from Nostoc punctiforme)"/>
    <property type="match status" value="1"/>
</dbReference>
<feature type="signal peptide" evidence="5">
    <location>
        <begin position="1"/>
        <end position="25"/>
    </location>
</feature>
<feature type="region of interest" description="Disordered" evidence="4">
    <location>
        <begin position="74"/>
        <end position="95"/>
    </location>
</feature>
<dbReference type="CDD" id="cd00118">
    <property type="entry name" value="LysM"/>
    <property type="match status" value="2"/>
</dbReference>
<dbReference type="PANTHER" id="PTHR33734:SF22">
    <property type="entry name" value="MEMBRANE-BOUND LYTIC MUREIN TRANSGLYCOSYLASE D"/>
    <property type="match status" value="1"/>
</dbReference>
<reference evidence="9 11" key="2">
    <citation type="submission" date="2019-04" db="EMBL/GenBank/DDBJ databases">
        <title>Genomic characterization of Staphylococcus petrasii strains.</title>
        <authorList>
            <person name="Vrbovska V."/>
            <person name="Kovarovic V."/>
            <person name="Maslanova I."/>
            <person name="Indrakova A."/>
            <person name="Petras P."/>
            <person name="Sedo O."/>
            <person name="Svec P."/>
            <person name="Fisarova L."/>
            <person name="Sedlacek I."/>
            <person name="Doskar J."/>
            <person name="Pantucek R."/>
        </authorList>
    </citation>
    <scope>NUCLEOTIDE SEQUENCE [LARGE SCALE GENOMIC DNA]</scope>
    <source>
        <strain evidence="9 11">P5404</strain>
    </source>
</reference>
<dbReference type="SMART" id="SM00257">
    <property type="entry name" value="LysM"/>
    <property type="match status" value="2"/>
</dbReference>
<evidence type="ECO:0000259" key="7">
    <source>
        <dbReference type="PROSITE" id="PS51782"/>
    </source>
</evidence>
<keyword evidence="1 5" id="KW-0732">Signal</keyword>
<dbReference type="PROSITE" id="PS51782">
    <property type="entry name" value="LYSM"/>
    <property type="match status" value="2"/>
</dbReference>
<evidence type="ECO:0000313" key="8">
    <source>
        <dbReference type="EMBL" id="SUM44954.1"/>
    </source>
</evidence>
<dbReference type="InterPro" id="IPR007921">
    <property type="entry name" value="CHAP_dom"/>
</dbReference>
<dbReference type="AlphaFoldDB" id="A0A380G1C1"/>
<evidence type="ECO:0000256" key="4">
    <source>
        <dbReference type="SAM" id="MobiDB-lite"/>
    </source>
</evidence>
<dbReference type="PROSITE" id="PS50911">
    <property type="entry name" value="CHAP"/>
    <property type="match status" value="1"/>
</dbReference>
<evidence type="ECO:0000256" key="5">
    <source>
        <dbReference type="SAM" id="SignalP"/>
    </source>
</evidence>
<feature type="domain" description="Peptidase C51" evidence="6">
    <location>
        <begin position="147"/>
        <end position="271"/>
    </location>
</feature>
<feature type="chain" id="PRO_5044297552" evidence="5">
    <location>
        <begin position="26"/>
        <end position="271"/>
    </location>
</feature>
<evidence type="ECO:0000256" key="1">
    <source>
        <dbReference type="ARBA" id="ARBA00022729"/>
    </source>
</evidence>
<sequence>MKKLAFAVSVASGAVALFSHHNAEASTQHTVQAGESLWSIAKKYNTSVDSIKQNNNLSNNIIFPGQVLTIGGSSATNSSSASNSSSNTTSTSSSVYTVKSGDSLSSIAKKYGVSVNALMKANNLSGYLIMPNQQLKIPSGNATTSKAATGNGGNGYTSPTYSHQNLYTSGQCTWYVFNRRAQAGLPISTYWSDAKFWAGNAAQDGYLVNHVATVGSIMQSTDGFYGHVAYVERVNADGSILVSEMNYLNGPYNTNTRIIPASSVSSYNYIH</sequence>
<protein>
    <submittedName>
        <fullName evidence="9">LysM peptidoglycan-binding domain-containing protein</fullName>
    </submittedName>
    <submittedName>
        <fullName evidence="8">Secretory antigen SsaA</fullName>
        <ecNumber evidence="8">3.5.1.28</ecNumber>
    </submittedName>
</protein>
<keyword evidence="3" id="KW-0961">Cell wall biogenesis/degradation</keyword>
<evidence type="ECO:0000256" key="2">
    <source>
        <dbReference type="ARBA" id="ARBA00022801"/>
    </source>
</evidence>
<dbReference type="InterPro" id="IPR038765">
    <property type="entry name" value="Papain-like_cys_pep_sf"/>
</dbReference>
<keyword evidence="11" id="KW-1185">Reference proteome</keyword>
<dbReference type="OrthoDB" id="9813368at2"/>
<evidence type="ECO:0000313" key="10">
    <source>
        <dbReference type="Proteomes" id="UP000254047"/>
    </source>
</evidence>
<dbReference type="InterPro" id="IPR036779">
    <property type="entry name" value="LysM_dom_sf"/>
</dbReference>
<dbReference type="InterPro" id="IPR018392">
    <property type="entry name" value="LysM"/>
</dbReference>
<dbReference type="Proteomes" id="UP000254047">
    <property type="component" value="Unassembled WGS sequence"/>
</dbReference>